<evidence type="ECO:0000313" key="4">
    <source>
        <dbReference type="EMBL" id="MRV71841.1"/>
    </source>
</evidence>
<evidence type="ECO:0000313" key="5">
    <source>
        <dbReference type="Proteomes" id="UP000446768"/>
    </source>
</evidence>
<proteinExistence type="inferred from homology"/>
<dbReference type="AlphaFoldDB" id="A0A7X2IKT0"/>
<keyword evidence="2" id="KW-0479">Metal-binding</keyword>
<dbReference type="EMBL" id="WKJJ01000004">
    <property type="protein sequence ID" value="MRV71841.1"/>
    <property type="molecule type" value="Genomic_DNA"/>
</dbReference>
<keyword evidence="5" id="KW-1185">Reference proteome</keyword>
<evidence type="ECO:0000256" key="1">
    <source>
        <dbReference type="ARBA" id="ARBA00010587"/>
    </source>
</evidence>
<accession>A0A7X2IKT0</accession>
<comment type="caution">
    <text evidence="4">The sequence shown here is derived from an EMBL/GenBank/DDBJ whole genome shotgun (WGS) entry which is preliminary data.</text>
</comment>
<dbReference type="RefSeq" id="WP_154372724.1">
    <property type="nucleotide sequence ID" value="NZ_WKJJ01000004.1"/>
</dbReference>
<dbReference type="Proteomes" id="UP000446768">
    <property type="component" value="Unassembled WGS sequence"/>
</dbReference>
<organism evidence="4 5">
    <name type="scientific">Pseudoduganella rivuli</name>
    <dbReference type="NCBI Taxonomy" id="2666085"/>
    <lineage>
        <taxon>Bacteria</taxon>
        <taxon>Pseudomonadati</taxon>
        <taxon>Pseudomonadota</taxon>
        <taxon>Betaproteobacteria</taxon>
        <taxon>Burkholderiales</taxon>
        <taxon>Oxalobacteraceae</taxon>
        <taxon>Telluria group</taxon>
        <taxon>Pseudoduganella</taxon>
    </lineage>
</organism>
<dbReference type="SUPFAM" id="SSF47188">
    <property type="entry name" value="Hemerythrin-like"/>
    <property type="match status" value="1"/>
</dbReference>
<evidence type="ECO:0000256" key="3">
    <source>
        <dbReference type="ARBA" id="ARBA00023004"/>
    </source>
</evidence>
<comment type="similarity">
    <text evidence="1">Belongs to the hemerythrin family.</text>
</comment>
<evidence type="ECO:0008006" key="6">
    <source>
        <dbReference type="Google" id="ProtNLM"/>
    </source>
</evidence>
<dbReference type="InterPro" id="IPR035938">
    <property type="entry name" value="Hemerythrin-like_sf"/>
</dbReference>
<sequence>MEHAELEAPVADAGSIALFAEVHDAVLDQVAGLLQLSGEPLRAAMADLLDDLEQDFIAEERMLAALHCASAPGHIAEHGNLLARLAMAADAGTEVCHHALRALPAWFRNHLDHWDALLAHDLGHAGR</sequence>
<keyword evidence="3" id="KW-0408">Iron</keyword>
<dbReference type="Gene3D" id="1.20.120.50">
    <property type="entry name" value="Hemerythrin-like"/>
    <property type="match status" value="1"/>
</dbReference>
<evidence type="ECO:0000256" key="2">
    <source>
        <dbReference type="ARBA" id="ARBA00022723"/>
    </source>
</evidence>
<gene>
    <name evidence="4" type="ORF">GJ700_08870</name>
</gene>
<protein>
    <recommendedName>
        <fullName evidence="6">Hemerythrin</fullName>
    </recommendedName>
</protein>
<name>A0A7X2IKT0_9BURK</name>
<dbReference type="GO" id="GO:0046872">
    <property type="term" value="F:metal ion binding"/>
    <property type="evidence" value="ECO:0007669"/>
    <property type="project" value="UniProtKB-KW"/>
</dbReference>
<reference evidence="4 5" key="1">
    <citation type="submission" date="2019-11" db="EMBL/GenBank/DDBJ databases">
        <title>Novel species isolated from a subtropical stream in China.</title>
        <authorList>
            <person name="Lu H."/>
        </authorList>
    </citation>
    <scope>NUCLEOTIDE SEQUENCE [LARGE SCALE GENOMIC DNA]</scope>
    <source>
        <strain evidence="4 5">FT92W</strain>
    </source>
</reference>